<proteinExistence type="predicted"/>
<dbReference type="GO" id="GO:0008483">
    <property type="term" value="F:transaminase activity"/>
    <property type="evidence" value="ECO:0007669"/>
    <property type="project" value="UniProtKB-KW"/>
</dbReference>
<dbReference type="PANTHER" id="PTHR43092">
    <property type="entry name" value="L-CYSTEINE DESULFHYDRASE"/>
    <property type="match status" value="1"/>
</dbReference>
<dbReference type="Proteomes" id="UP000016923">
    <property type="component" value="Unassembled WGS sequence"/>
</dbReference>
<feature type="domain" description="Aminotransferase class V" evidence="2">
    <location>
        <begin position="80"/>
        <end position="249"/>
    </location>
</feature>
<accession>S3C040</accession>
<dbReference type="SUPFAM" id="SSF53383">
    <property type="entry name" value="PLP-dependent transferases"/>
    <property type="match status" value="1"/>
</dbReference>
<dbReference type="STRING" id="1262450.S3C040"/>
<dbReference type="VEuPathDB" id="FungiDB:F503_03326"/>
<dbReference type="EMBL" id="KE148152">
    <property type="protein sequence ID" value="EPE06899.1"/>
    <property type="molecule type" value="Genomic_DNA"/>
</dbReference>
<evidence type="ECO:0000313" key="4">
    <source>
        <dbReference type="Proteomes" id="UP000016923"/>
    </source>
</evidence>
<dbReference type="OMA" id="EFAHHDG"/>
<gene>
    <name evidence="3" type="ORF">F503_03326</name>
</gene>
<dbReference type="PANTHER" id="PTHR43092:SF2">
    <property type="entry name" value="HERCYNYLCYSTEINE SULFOXIDE LYASE"/>
    <property type="match status" value="1"/>
</dbReference>
<keyword evidence="3" id="KW-0808">Transferase</keyword>
<dbReference type="Gene3D" id="3.40.640.10">
    <property type="entry name" value="Type I PLP-dependent aspartate aminotransferase-like (Major domain)"/>
    <property type="match status" value="1"/>
</dbReference>
<dbReference type="HOGENOM" id="CLU_003433_3_0_1"/>
<name>S3C040_OPHP1</name>
<sequence>MTAPTPFGKPMRELFPFAPTYRNINHGSYGTYPTAVRDARFQLLNDHEARAEIYKRLSIPPLLTKAREALLPLLGPDVSLDEVVIVPNATTGVNTVLQNVSAKWSAPAPDAGDAVLYFTPIYGACGKTLQYLGQVGRLHPVEVHVTFPQDDDDAVVQKLRDAYAAATARGLKVRMALFDTIVSAPGVLLPWERLTEACRELGILSLVDGAHGIGHIDLTHLGKVSPDFFVSNVHKWLFTPRGCAVFYVPLRNQHYIDTSLPTSWGYELPADRNKMAPKPSVVAPPSTYFVDLFGDVGTMDYSQWLCIPTAVKFRKEVCGGEEAIRTYCIDLVRKGSERVAAILGTEVMDNPRSNMRQCAMANVRLPFSVLPAAEIAADDATTVSVEKFEPMLGWLTKYSYDKFDTYFRITYYEGHPWVRVSAQVYLDEEDFEWAGQTLKALVDVVMTGAWKAEV</sequence>
<dbReference type="InterPro" id="IPR015424">
    <property type="entry name" value="PyrdxlP-dep_Trfase"/>
</dbReference>
<dbReference type="Pfam" id="PF00266">
    <property type="entry name" value="Aminotran_5"/>
    <property type="match status" value="1"/>
</dbReference>
<dbReference type="InterPro" id="IPR015421">
    <property type="entry name" value="PyrdxlP-dep_Trfase_major"/>
</dbReference>
<evidence type="ECO:0000313" key="3">
    <source>
        <dbReference type="EMBL" id="EPE06899.1"/>
    </source>
</evidence>
<dbReference type="AlphaFoldDB" id="S3C040"/>
<dbReference type="InterPro" id="IPR000192">
    <property type="entry name" value="Aminotrans_V_dom"/>
</dbReference>
<evidence type="ECO:0000256" key="1">
    <source>
        <dbReference type="ARBA" id="ARBA00022898"/>
    </source>
</evidence>
<keyword evidence="4" id="KW-1185">Reference proteome</keyword>
<dbReference type="eggNOG" id="KOG1549">
    <property type="taxonomic scope" value="Eukaryota"/>
</dbReference>
<dbReference type="OrthoDB" id="5978656at2759"/>
<keyword evidence="1" id="KW-0663">Pyridoxal phosphate</keyword>
<evidence type="ECO:0000259" key="2">
    <source>
        <dbReference type="Pfam" id="PF00266"/>
    </source>
</evidence>
<reference evidence="3 4" key="1">
    <citation type="journal article" date="2013" name="BMC Genomics">
        <title>The genome and transcriptome of the pine saprophyte Ophiostoma piceae, and a comparison with the bark beetle-associated pine pathogen Grosmannia clavigera.</title>
        <authorList>
            <person name="Haridas S."/>
            <person name="Wang Y."/>
            <person name="Lim L."/>
            <person name="Massoumi Alamouti S."/>
            <person name="Jackman S."/>
            <person name="Docking R."/>
            <person name="Robertson G."/>
            <person name="Birol I."/>
            <person name="Bohlmann J."/>
            <person name="Breuil C."/>
        </authorList>
    </citation>
    <scope>NUCLEOTIDE SEQUENCE [LARGE SCALE GENOMIC DNA]</scope>
    <source>
        <strain evidence="3 4">UAMH 11346</strain>
    </source>
</reference>
<keyword evidence="3" id="KW-0032">Aminotransferase</keyword>
<protein>
    <submittedName>
        <fullName evidence="3">Aminotransferase family protein</fullName>
    </submittedName>
</protein>
<organism evidence="3 4">
    <name type="scientific">Ophiostoma piceae (strain UAMH 11346)</name>
    <name type="common">Sap stain fungus</name>
    <dbReference type="NCBI Taxonomy" id="1262450"/>
    <lineage>
        <taxon>Eukaryota</taxon>
        <taxon>Fungi</taxon>
        <taxon>Dikarya</taxon>
        <taxon>Ascomycota</taxon>
        <taxon>Pezizomycotina</taxon>
        <taxon>Sordariomycetes</taxon>
        <taxon>Sordariomycetidae</taxon>
        <taxon>Ophiostomatales</taxon>
        <taxon>Ophiostomataceae</taxon>
        <taxon>Ophiostoma</taxon>
    </lineage>
</organism>